<evidence type="ECO:0000313" key="4">
    <source>
        <dbReference type="EMBL" id="KAB7741212.1"/>
    </source>
</evidence>
<dbReference type="AlphaFoldDB" id="A0A6N6VPC5"/>
<dbReference type="PANTHER" id="PTHR21660:SF1">
    <property type="entry name" value="ACYL-COENZYME A THIOESTERASE 13"/>
    <property type="match status" value="1"/>
</dbReference>
<dbReference type="PANTHER" id="PTHR21660">
    <property type="entry name" value="THIOESTERASE SUPERFAMILY MEMBER-RELATED"/>
    <property type="match status" value="1"/>
</dbReference>
<evidence type="ECO:0000256" key="1">
    <source>
        <dbReference type="ARBA" id="ARBA00008324"/>
    </source>
</evidence>
<dbReference type="InterPro" id="IPR039298">
    <property type="entry name" value="ACOT13"/>
</dbReference>
<gene>
    <name evidence="4" type="ORF">F2P47_05560</name>
</gene>
<dbReference type="InterPro" id="IPR006683">
    <property type="entry name" value="Thioestr_dom"/>
</dbReference>
<dbReference type="Proteomes" id="UP000468901">
    <property type="component" value="Unassembled WGS sequence"/>
</dbReference>
<keyword evidence="2" id="KW-0378">Hydrolase</keyword>
<evidence type="ECO:0000313" key="5">
    <source>
        <dbReference type="Proteomes" id="UP000468901"/>
    </source>
</evidence>
<comment type="similarity">
    <text evidence="1">Belongs to the thioesterase PaaI family.</text>
</comment>
<comment type="caution">
    <text evidence="4">The sequence shown here is derived from an EMBL/GenBank/DDBJ whole genome shotgun (WGS) entry which is preliminary data.</text>
</comment>
<accession>A0A6N6VPC5</accession>
<reference evidence="4 5" key="1">
    <citation type="submission" date="2019-09" db="EMBL/GenBank/DDBJ databases">
        <title>Parvibaculum sedimenti sp. nov., isolated from sediment.</title>
        <authorList>
            <person name="Wang Y."/>
        </authorList>
    </citation>
    <scope>NUCLEOTIDE SEQUENCE [LARGE SCALE GENOMIC DNA]</scope>
    <source>
        <strain evidence="4 5">HXT-9</strain>
    </source>
</reference>
<dbReference type="EMBL" id="WESC01000004">
    <property type="protein sequence ID" value="KAB7741212.1"/>
    <property type="molecule type" value="Genomic_DNA"/>
</dbReference>
<dbReference type="SUPFAM" id="SSF54637">
    <property type="entry name" value="Thioesterase/thiol ester dehydrase-isomerase"/>
    <property type="match status" value="1"/>
</dbReference>
<dbReference type="CDD" id="cd03443">
    <property type="entry name" value="PaaI_thioesterase"/>
    <property type="match status" value="1"/>
</dbReference>
<sequence>MTETSPKTLRGPGPLKPLIDAPAPEGFTPVDLFDPFEAFVGPFFERIEEDGTRVSAFRIDERHVREDGTVHEGMMLTFADAFMGGTAWRAKNDRPCVTLSLQASILADAKLDDVVTCRARADHQTRAIVFVSASFWVGEDKVMTATSLFKVLGER</sequence>
<protein>
    <recommendedName>
        <fullName evidence="3">Thioesterase domain-containing protein</fullName>
    </recommendedName>
</protein>
<evidence type="ECO:0000259" key="3">
    <source>
        <dbReference type="Pfam" id="PF03061"/>
    </source>
</evidence>
<feature type="domain" description="Thioesterase" evidence="3">
    <location>
        <begin position="68"/>
        <end position="142"/>
    </location>
</feature>
<proteinExistence type="inferred from homology"/>
<dbReference type="RefSeq" id="WP_152215184.1">
    <property type="nucleotide sequence ID" value="NZ_WESC01000004.1"/>
</dbReference>
<name>A0A6N6VPC5_9HYPH</name>
<dbReference type="InterPro" id="IPR029069">
    <property type="entry name" value="HotDog_dom_sf"/>
</dbReference>
<dbReference type="GO" id="GO:0047617">
    <property type="term" value="F:fatty acyl-CoA hydrolase activity"/>
    <property type="evidence" value="ECO:0007669"/>
    <property type="project" value="InterPro"/>
</dbReference>
<dbReference type="Gene3D" id="3.10.129.10">
    <property type="entry name" value="Hotdog Thioesterase"/>
    <property type="match status" value="1"/>
</dbReference>
<organism evidence="4 5">
    <name type="scientific">Parvibaculum sedimenti</name>
    <dbReference type="NCBI Taxonomy" id="2608632"/>
    <lineage>
        <taxon>Bacteria</taxon>
        <taxon>Pseudomonadati</taxon>
        <taxon>Pseudomonadota</taxon>
        <taxon>Alphaproteobacteria</taxon>
        <taxon>Hyphomicrobiales</taxon>
        <taxon>Parvibaculaceae</taxon>
        <taxon>Parvibaculum</taxon>
    </lineage>
</organism>
<evidence type="ECO:0000256" key="2">
    <source>
        <dbReference type="ARBA" id="ARBA00022801"/>
    </source>
</evidence>
<keyword evidence="5" id="KW-1185">Reference proteome</keyword>
<dbReference type="Pfam" id="PF03061">
    <property type="entry name" value="4HBT"/>
    <property type="match status" value="1"/>
</dbReference>